<dbReference type="EMBL" id="CP033898">
    <property type="protein sequence ID" value="AZA09612.1"/>
    <property type="molecule type" value="Genomic_DNA"/>
</dbReference>
<dbReference type="OrthoDB" id="116480at2"/>
<feature type="transmembrane region" description="Helical" evidence="1">
    <location>
        <begin position="239"/>
        <end position="257"/>
    </location>
</feature>
<dbReference type="PANTHER" id="PTHR41282:SF1">
    <property type="entry name" value="CONSERVED TRANSMEMBRANE PROTEIN-RELATED"/>
    <property type="match status" value="1"/>
</dbReference>
<evidence type="ECO:0000313" key="3">
    <source>
        <dbReference type="Proteomes" id="UP000271426"/>
    </source>
</evidence>
<dbReference type="InterPro" id="IPR010539">
    <property type="entry name" value="BaxI_1-like"/>
</dbReference>
<keyword evidence="1" id="KW-0812">Transmembrane</keyword>
<evidence type="ECO:0000256" key="1">
    <source>
        <dbReference type="SAM" id="Phobius"/>
    </source>
</evidence>
<evidence type="ECO:0000313" key="2">
    <source>
        <dbReference type="EMBL" id="AZA09612.1"/>
    </source>
</evidence>
<organism evidence="2 3">
    <name type="scientific">Corynebacterium pseudopelargi</name>
    <dbReference type="NCBI Taxonomy" id="2080757"/>
    <lineage>
        <taxon>Bacteria</taxon>
        <taxon>Bacillati</taxon>
        <taxon>Actinomycetota</taxon>
        <taxon>Actinomycetes</taxon>
        <taxon>Mycobacteriales</taxon>
        <taxon>Corynebacteriaceae</taxon>
        <taxon>Corynebacterium</taxon>
    </lineage>
</organism>
<accession>A0A3G6IV77</accession>
<proteinExistence type="predicted"/>
<keyword evidence="1" id="KW-1133">Transmembrane helix</keyword>
<dbReference type="Proteomes" id="UP000271426">
    <property type="component" value="Chromosome"/>
</dbReference>
<name>A0A3G6IV77_9CORY</name>
<dbReference type="PANTHER" id="PTHR41282">
    <property type="entry name" value="CONSERVED TRANSMEMBRANE PROTEIN-RELATED"/>
    <property type="match status" value="1"/>
</dbReference>
<dbReference type="RefSeq" id="WP_123960512.1">
    <property type="nucleotide sequence ID" value="NZ_CP033898.1"/>
</dbReference>
<dbReference type="Pfam" id="PF12811">
    <property type="entry name" value="BaxI_1"/>
    <property type="match status" value="1"/>
</dbReference>
<dbReference type="KEGG" id="cpso:CPPEL_07510"/>
<reference evidence="2 3" key="1">
    <citation type="submission" date="2018-11" db="EMBL/GenBank/DDBJ databases">
        <authorList>
            <person name="Kleinhagauer T."/>
            <person name="Glaeser S.P."/>
            <person name="Spergser J."/>
            <person name="Ruckert C."/>
            <person name="Kaempfer P."/>
            <person name="Busse H.-J."/>
        </authorList>
    </citation>
    <scope>NUCLEOTIDE SEQUENCE [LARGE SCALE GENOMIC DNA]</scope>
    <source>
        <strain evidence="2 3">812CH</strain>
    </source>
</reference>
<keyword evidence="1" id="KW-0472">Membrane</keyword>
<feature type="transmembrane region" description="Helical" evidence="1">
    <location>
        <begin position="109"/>
        <end position="131"/>
    </location>
</feature>
<keyword evidence="3" id="KW-1185">Reference proteome</keyword>
<feature type="transmembrane region" description="Helical" evidence="1">
    <location>
        <begin position="49"/>
        <end position="71"/>
    </location>
</feature>
<feature type="transmembrane region" description="Helical" evidence="1">
    <location>
        <begin position="137"/>
        <end position="158"/>
    </location>
</feature>
<feature type="transmembrane region" description="Helical" evidence="1">
    <location>
        <begin position="170"/>
        <end position="193"/>
    </location>
</feature>
<protein>
    <submittedName>
        <fullName evidence="2">Bax inhibitor 1 like protein</fullName>
    </submittedName>
</protein>
<feature type="transmembrane region" description="Helical" evidence="1">
    <location>
        <begin position="77"/>
        <end position="97"/>
    </location>
</feature>
<feature type="transmembrane region" description="Helical" evidence="1">
    <location>
        <begin position="205"/>
        <end position="227"/>
    </location>
</feature>
<sequence length="269" mass="28215">MRSSNPVLTSLTNSQRGQQAAYAPGMQQNPYQGFQESQVADRPMTVDDVVTKTAITLGVIVVGAVLNFGLLLTSPGLAYILTFVGMFGGLITVFVASFGKKFGSKTVTLVYAAFEGLFVGGLSGLFTGVTVGGSNAAMMIGQAVLGTVGVFAGMLWVYKTGAVKVTPKFQRVLTGAIVGVLVLSLGSLLLGLFTGTNPLYNGGPIAIVFSLVCIGLAALSFLSDFDLADRLIREGAPSNYAWGVALGLAVTLVWLYTEILRLISYFNRS</sequence>
<dbReference type="AlphaFoldDB" id="A0A3G6IV77"/>
<dbReference type="PIRSF" id="PIRSF009160">
    <property type="entry name" value="UCP009160"/>
    <property type="match status" value="1"/>
</dbReference>
<gene>
    <name evidence="2" type="ORF">CPPEL_07510</name>
</gene>